<keyword evidence="3" id="KW-0645">Protease</keyword>
<dbReference type="Pfam" id="PF00082">
    <property type="entry name" value="Peptidase_S8"/>
    <property type="match status" value="1"/>
</dbReference>
<accession>A0A1I1VGI8</accession>
<organism evidence="3 4">
    <name type="scientific">Thiohalospira halophila DSM 15071</name>
    <dbReference type="NCBI Taxonomy" id="1123397"/>
    <lineage>
        <taxon>Bacteria</taxon>
        <taxon>Pseudomonadati</taxon>
        <taxon>Pseudomonadota</taxon>
        <taxon>Gammaproteobacteria</taxon>
        <taxon>Thiohalospirales</taxon>
        <taxon>Thiohalospiraceae</taxon>
        <taxon>Thiohalospira</taxon>
    </lineage>
</organism>
<protein>
    <submittedName>
        <fullName evidence="3">Serine protease, subtilisin family</fullName>
    </submittedName>
</protein>
<evidence type="ECO:0000256" key="1">
    <source>
        <dbReference type="SAM" id="MobiDB-lite"/>
    </source>
</evidence>
<feature type="domain" description="Peptidase S8/S53" evidence="2">
    <location>
        <begin position="294"/>
        <end position="548"/>
    </location>
</feature>
<dbReference type="GO" id="GO:0004252">
    <property type="term" value="F:serine-type endopeptidase activity"/>
    <property type="evidence" value="ECO:0007669"/>
    <property type="project" value="InterPro"/>
</dbReference>
<keyword evidence="3" id="KW-0378">Hydrolase</keyword>
<dbReference type="Proteomes" id="UP000198611">
    <property type="component" value="Unassembled WGS sequence"/>
</dbReference>
<dbReference type="EMBL" id="FOMJ01000009">
    <property type="protein sequence ID" value="SFD82117.1"/>
    <property type="molecule type" value="Genomic_DNA"/>
</dbReference>
<feature type="region of interest" description="Disordered" evidence="1">
    <location>
        <begin position="624"/>
        <end position="643"/>
    </location>
</feature>
<proteinExistence type="predicted"/>
<dbReference type="CDD" id="cd04847">
    <property type="entry name" value="Peptidases_S8_Subtilisin_like_2"/>
    <property type="match status" value="1"/>
</dbReference>
<dbReference type="STRING" id="1123397.SAMN05660831_02383"/>
<dbReference type="SUPFAM" id="SSF52743">
    <property type="entry name" value="Subtilisin-like"/>
    <property type="match status" value="1"/>
</dbReference>
<dbReference type="Gene3D" id="3.40.50.200">
    <property type="entry name" value="Peptidase S8/S53 domain"/>
    <property type="match status" value="1"/>
</dbReference>
<evidence type="ECO:0000313" key="4">
    <source>
        <dbReference type="Proteomes" id="UP000198611"/>
    </source>
</evidence>
<feature type="compositionally biased region" description="Polar residues" evidence="1">
    <location>
        <begin position="625"/>
        <end position="639"/>
    </location>
</feature>
<reference evidence="3 4" key="1">
    <citation type="submission" date="2016-10" db="EMBL/GenBank/DDBJ databases">
        <authorList>
            <person name="de Groot N.N."/>
        </authorList>
    </citation>
    <scope>NUCLEOTIDE SEQUENCE [LARGE SCALE GENOMIC DNA]</scope>
    <source>
        <strain evidence="3 4">HL3</strain>
    </source>
</reference>
<dbReference type="AlphaFoldDB" id="A0A1I1VGI8"/>
<dbReference type="InterPro" id="IPR036852">
    <property type="entry name" value="Peptidase_S8/S53_dom_sf"/>
</dbReference>
<dbReference type="GO" id="GO:0006508">
    <property type="term" value="P:proteolysis"/>
    <property type="evidence" value="ECO:0007669"/>
    <property type="project" value="UniProtKB-KW"/>
</dbReference>
<dbReference type="InterPro" id="IPR034074">
    <property type="entry name" value="Y4bN_pept_dom"/>
</dbReference>
<keyword evidence="4" id="KW-1185">Reference proteome</keyword>
<evidence type="ECO:0000259" key="2">
    <source>
        <dbReference type="Pfam" id="PF00082"/>
    </source>
</evidence>
<evidence type="ECO:0000313" key="3">
    <source>
        <dbReference type="EMBL" id="SFD82117.1"/>
    </source>
</evidence>
<dbReference type="InterPro" id="IPR000209">
    <property type="entry name" value="Peptidase_S8/S53_dom"/>
</dbReference>
<sequence>MQGKKFLLGRGERLTDQVQVSRGGGTKNPPYDLETALQRIANQVEEAGSYAAQLPDAACPDDRVVAAMTMHPRYISKSDFPVDLCREVGLEPVGGKSTYVTPEQWGVNTHPDSALADTWYVSTTRSALRAWSDNLAPMELTPWDEGEQATIQLQSLESFGVPRASEKIKPGTESASSHTYEVVLHSERHTEVLEAFFEYANLLQVDFWVSQVRYVGGIIFVPLEADKKQLEEISKFAFLRAIRPMPALRTFRPPMLRGDLTPIPELPEEEVKDEETRVAVFDGGLPHGSPLTKWVQSIEPPGIGAAIPDALAHGEQVTSAVLFGHVTPNRKLQAPYSRIDHVRVIDDQINSDIGLYRLLDRILEHLDSATEKYRFVNLSLGPDVPIEDDEIDRWTAELDARAIGGDTLFSVAAGNTGDRDSLSHLNRIQPPSDGVNVLAVGACDAIYDDVWSRCDYSSVGPGRTPGIAKPDGVSFGGSFERPFGTIASGSGVGLSATQGTSFAAPFALHTALGVNALLERAISPLGVRALFVHKADQAELPPEEVGWGRFESDPITLLECADNEVTVLYEGMLPLKEYLRAPIPIPTTGLEGMVEITATLVIAPEIDAAFTHAYTRGGLQAVFRPNSNKSQGNSPTSPAGSEDFFSSKRLYKRAEYELRQDGHKWEPCWKASRRKQGSKLHNPCFDVYYHTRNEGRNDQDPEPIPYSLVVTVHSPRVKDLYEKTLHAYSDVLVPLEPQVEIRTQL</sequence>
<gene>
    <name evidence="3" type="ORF">SAMN05660831_02383</name>
</gene>
<name>A0A1I1VGI8_9GAMM</name>